<dbReference type="OrthoDB" id="10017413at2759"/>
<accession>A0A8T2IPX4</accession>
<evidence type="ECO:0000256" key="1">
    <source>
        <dbReference type="SAM" id="MobiDB-lite"/>
    </source>
</evidence>
<keyword evidence="3" id="KW-1185">Reference proteome</keyword>
<protein>
    <submittedName>
        <fullName evidence="2">Uncharacterized protein</fullName>
    </submittedName>
</protein>
<reference evidence="2" key="1">
    <citation type="thesis" date="2020" institute="ProQuest LLC" country="789 East Eisenhower Parkway, Ann Arbor, MI, USA">
        <title>Comparative Genomics and Chromosome Evolution.</title>
        <authorList>
            <person name="Mudd A.B."/>
        </authorList>
    </citation>
    <scope>NUCLEOTIDE SEQUENCE</scope>
    <source>
        <strain evidence="2">Female2</strain>
        <tissue evidence="2">Blood</tissue>
    </source>
</reference>
<dbReference type="AlphaFoldDB" id="A0A8T2IPX4"/>
<evidence type="ECO:0000313" key="3">
    <source>
        <dbReference type="Proteomes" id="UP000812440"/>
    </source>
</evidence>
<organism evidence="2 3">
    <name type="scientific">Hymenochirus boettgeri</name>
    <name type="common">Congo dwarf clawed frog</name>
    <dbReference type="NCBI Taxonomy" id="247094"/>
    <lineage>
        <taxon>Eukaryota</taxon>
        <taxon>Metazoa</taxon>
        <taxon>Chordata</taxon>
        <taxon>Craniata</taxon>
        <taxon>Vertebrata</taxon>
        <taxon>Euteleostomi</taxon>
        <taxon>Amphibia</taxon>
        <taxon>Batrachia</taxon>
        <taxon>Anura</taxon>
        <taxon>Pipoidea</taxon>
        <taxon>Pipidae</taxon>
        <taxon>Pipinae</taxon>
        <taxon>Hymenochirus</taxon>
    </lineage>
</organism>
<sequence length="158" mass="17888">MAQSPSPESLLLDHPIHFLGFAPHGQHRILHQPLPYTGAKQEMLGKLRNPPESVLQPTPTSGYLMWLQISHLPPLLPFRPDKPYDSAVWRQLMAKVPSGKSPIPPPSRMEGNTWKKFASCRNAWRQEKESPKLRIRSQGRAPPTDSRGNIIPPKNSQR</sequence>
<proteinExistence type="predicted"/>
<dbReference type="EMBL" id="JAACNH010000009">
    <property type="protein sequence ID" value="KAG8432196.1"/>
    <property type="molecule type" value="Genomic_DNA"/>
</dbReference>
<gene>
    <name evidence="2" type="ORF">GDO86_016730</name>
</gene>
<comment type="caution">
    <text evidence="2">The sequence shown here is derived from an EMBL/GenBank/DDBJ whole genome shotgun (WGS) entry which is preliminary data.</text>
</comment>
<evidence type="ECO:0000313" key="2">
    <source>
        <dbReference type="EMBL" id="KAG8432196.1"/>
    </source>
</evidence>
<name>A0A8T2IPX4_9PIPI</name>
<dbReference type="Pfam" id="PF15046">
    <property type="entry name" value="DUF4532"/>
    <property type="match status" value="1"/>
</dbReference>
<dbReference type="PANTHER" id="PTHR35156:SF1">
    <property type="entry name" value="TESTIS-EXPRESSED PROTEIN 52"/>
    <property type="match status" value="1"/>
</dbReference>
<dbReference type="Proteomes" id="UP000812440">
    <property type="component" value="Chromosome 9"/>
</dbReference>
<feature type="region of interest" description="Disordered" evidence="1">
    <location>
        <begin position="125"/>
        <end position="158"/>
    </location>
</feature>
<dbReference type="PANTHER" id="PTHR35156">
    <property type="entry name" value="TESTIS-EXPRESSED PROTEIN 52"/>
    <property type="match status" value="1"/>
</dbReference>
<dbReference type="InterPro" id="IPR029206">
    <property type="entry name" value="DUF4532"/>
</dbReference>